<dbReference type="OrthoDB" id="10397490at2759"/>
<comment type="caution">
    <text evidence="1">The sequence shown here is derived from an EMBL/GenBank/DDBJ whole genome shotgun (WGS) entry which is preliminary data.</text>
</comment>
<dbReference type="Proteomes" id="UP000246991">
    <property type="component" value="Unassembled WGS sequence"/>
</dbReference>
<sequence length="241" mass="26451">MAAPSLVTEWSLDTSFPGDGVRPSVLNSNSPEKLAAWGVTSTASCRWFIHFFAHLISRIPRSESRLRNEGFIPFYTGVCGAYAELTQIAQQNQIPLPPFPAPLPDYDREATDISKDSLAAAVIPQVASQIKGLMGTMGDLLRTDQGYHWGSLAAFIGVAADAYVNAVNATKESQPTPMEHKAAPFVQRLTSENMLEACKVIREELVRCRAEAAQTGWKDDEARGLAQEFLEYFKEFPAIGL</sequence>
<accession>A0A317T238</accession>
<evidence type="ECO:0000313" key="1">
    <source>
        <dbReference type="EMBL" id="PWW79471.1"/>
    </source>
</evidence>
<proteinExistence type="predicted"/>
<gene>
    <name evidence="1" type="ORF">C7212DRAFT_341753</name>
</gene>
<organism evidence="1 2">
    <name type="scientific">Tuber magnatum</name>
    <name type="common">white Piedmont truffle</name>
    <dbReference type="NCBI Taxonomy" id="42249"/>
    <lineage>
        <taxon>Eukaryota</taxon>
        <taxon>Fungi</taxon>
        <taxon>Dikarya</taxon>
        <taxon>Ascomycota</taxon>
        <taxon>Pezizomycotina</taxon>
        <taxon>Pezizomycetes</taxon>
        <taxon>Pezizales</taxon>
        <taxon>Tuberaceae</taxon>
        <taxon>Tuber</taxon>
    </lineage>
</organism>
<evidence type="ECO:0000313" key="2">
    <source>
        <dbReference type="Proteomes" id="UP000246991"/>
    </source>
</evidence>
<name>A0A317T238_9PEZI</name>
<protein>
    <submittedName>
        <fullName evidence="1">Uncharacterized protein</fullName>
    </submittedName>
</protein>
<keyword evidence="2" id="KW-1185">Reference proteome</keyword>
<dbReference type="EMBL" id="PYWC01000008">
    <property type="protein sequence ID" value="PWW79471.1"/>
    <property type="molecule type" value="Genomic_DNA"/>
</dbReference>
<dbReference type="AlphaFoldDB" id="A0A317T238"/>
<reference evidence="1 2" key="1">
    <citation type="submission" date="2018-03" db="EMBL/GenBank/DDBJ databases">
        <title>Genomes of Pezizomycetes fungi and the evolution of truffles.</title>
        <authorList>
            <person name="Murat C."/>
            <person name="Payen T."/>
            <person name="Noel B."/>
            <person name="Kuo A."/>
            <person name="Martin F.M."/>
        </authorList>
    </citation>
    <scope>NUCLEOTIDE SEQUENCE [LARGE SCALE GENOMIC DNA]</scope>
    <source>
        <strain evidence="1">091103-1</strain>
    </source>
</reference>